<name>A0A7C2BKK3_9CREN</name>
<organism evidence="1">
    <name type="scientific">Thermosphaera aggregans</name>
    <dbReference type="NCBI Taxonomy" id="54254"/>
    <lineage>
        <taxon>Archaea</taxon>
        <taxon>Thermoproteota</taxon>
        <taxon>Thermoprotei</taxon>
        <taxon>Desulfurococcales</taxon>
        <taxon>Desulfurococcaceae</taxon>
        <taxon>Thermosphaera</taxon>
    </lineage>
</organism>
<gene>
    <name evidence="1" type="ORF">ENP55_02650</name>
</gene>
<accession>A0A7C2BKK3</accession>
<reference evidence="1" key="1">
    <citation type="journal article" date="2020" name="mSystems">
        <title>Genome- and Community-Level Interaction Insights into Carbon Utilization and Element Cycling Functions of Hydrothermarchaeota in Hydrothermal Sediment.</title>
        <authorList>
            <person name="Zhou Z."/>
            <person name="Liu Y."/>
            <person name="Xu W."/>
            <person name="Pan J."/>
            <person name="Luo Z.H."/>
            <person name="Li M."/>
        </authorList>
    </citation>
    <scope>NUCLEOTIDE SEQUENCE [LARGE SCALE GENOMIC DNA]</scope>
    <source>
        <strain evidence="1">SpSt-23</strain>
    </source>
</reference>
<sequence>MGIIASRLAVRGGGGLQIRVEYKKGSVKVDVFGAFFESYSTIPDRVLIDGKTIMPEPDSDVIFFIDAVTLKITKTKNMPPLIEITTAMKTRT</sequence>
<dbReference type="EMBL" id="DSJT01000012">
    <property type="protein sequence ID" value="HEF87193.1"/>
    <property type="molecule type" value="Genomic_DNA"/>
</dbReference>
<dbReference type="AlphaFoldDB" id="A0A7C2BKK3"/>
<comment type="caution">
    <text evidence="1">The sequence shown here is derived from an EMBL/GenBank/DDBJ whole genome shotgun (WGS) entry which is preliminary data.</text>
</comment>
<protein>
    <submittedName>
        <fullName evidence="1">Uncharacterized protein</fullName>
    </submittedName>
</protein>
<proteinExistence type="predicted"/>
<evidence type="ECO:0000313" key="1">
    <source>
        <dbReference type="EMBL" id="HEF87193.1"/>
    </source>
</evidence>